<dbReference type="PATRIC" id="fig|656366.3.peg.256"/>
<organism evidence="4 5">
    <name type="scientific">Arthrobacter alpinus</name>
    <dbReference type="NCBI Taxonomy" id="656366"/>
    <lineage>
        <taxon>Bacteria</taxon>
        <taxon>Bacillati</taxon>
        <taxon>Actinomycetota</taxon>
        <taxon>Actinomycetes</taxon>
        <taxon>Micrococcales</taxon>
        <taxon>Micrococcaceae</taxon>
        <taxon>Arthrobacter</taxon>
    </lineage>
</organism>
<dbReference type="InterPro" id="IPR016162">
    <property type="entry name" value="Ald_DH_N"/>
</dbReference>
<proteinExistence type="predicted"/>
<keyword evidence="1" id="KW-0560">Oxidoreductase</keyword>
<feature type="domain" description="Aldehyde dehydrogenase" evidence="3">
    <location>
        <begin position="83"/>
        <end position="472"/>
    </location>
</feature>
<dbReference type="EMBL" id="CP012677">
    <property type="protein sequence ID" value="ALE93878.1"/>
    <property type="molecule type" value="Genomic_DNA"/>
</dbReference>
<sequence>MHEARLRAAVQAVSTRAAFSGFTGREPAGPTGADADAAFSAILNTPLDLAGNVGAITAQPDEVSPWTRLPLGVSYPRAGAAPLIERARGVLTGWSARTIGERAGVCLEMTERMFAANPVLGLAAMHTTGQGRGMGQSGSGTNALDRGLEAIATAWQMLSRVPANATWEQMFGTELISLQKSYRIVPMGPALVVACASFPAWNVYPAIFANLMAGNPVIVKPHPSSVLQMALAVKIMRETLLEAGCDADLVQLAVDSAADPITSVLATDPQVRVVDFTGSPRYGAWIEANARQARIYTETAGLNSVVLDSFADTSAAFGAIASAITLFSAQMCTAPQNIYVPESGVGTPHGVLTAEGVEQALVDAVEAILQSPRRAAAVLGTIQSDRTIQEISKLTEALSSRAQVLSTPRSWAAPNYPEARTSTPLIVRVGPEDAELFTHERFGPVVFLIRVPDARTALRRASEDAALHGAITAFLYSTNEDLIDDAEEAFAAAGASLTSNVTGAMPINFSAAFSDFHVSGLNPAGTATLTDESFIAGRFRIVQSRRPLHPSHD</sequence>
<dbReference type="InterPro" id="IPR015590">
    <property type="entry name" value="Aldehyde_DH_dom"/>
</dbReference>
<dbReference type="AlphaFoldDB" id="A0A0M4QSG7"/>
<dbReference type="Gene3D" id="3.40.309.10">
    <property type="entry name" value="Aldehyde Dehydrogenase, Chain A, domain 2"/>
    <property type="match status" value="1"/>
</dbReference>
<accession>A0A0M4QSG7</accession>
<keyword evidence="5" id="KW-1185">Reference proteome</keyword>
<evidence type="ECO:0000259" key="3">
    <source>
        <dbReference type="Pfam" id="PF00171"/>
    </source>
</evidence>
<dbReference type="PANTHER" id="PTHR42862">
    <property type="entry name" value="DELTA-1-PYRROLINE-5-CARBOXYLATE DEHYDROGENASE 1, ISOFORM A-RELATED"/>
    <property type="match status" value="1"/>
</dbReference>
<dbReference type="GO" id="GO:0010133">
    <property type="term" value="P:L-proline catabolic process to L-glutamate"/>
    <property type="evidence" value="ECO:0007669"/>
    <property type="project" value="TreeGrafter"/>
</dbReference>
<dbReference type="Proteomes" id="UP000062833">
    <property type="component" value="Chromosome"/>
</dbReference>
<protein>
    <recommendedName>
        <fullName evidence="3">Aldehyde dehydrogenase domain-containing protein</fullName>
    </recommendedName>
</protein>
<evidence type="ECO:0000256" key="1">
    <source>
        <dbReference type="ARBA" id="ARBA00023002"/>
    </source>
</evidence>
<dbReference type="PANTHER" id="PTHR42862:SF1">
    <property type="entry name" value="DELTA-1-PYRROLINE-5-CARBOXYLATE DEHYDROGENASE 2, ISOFORM A-RELATED"/>
    <property type="match status" value="1"/>
</dbReference>
<name>A0A0M4QSG7_9MICC</name>
<dbReference type="Pfam" id="PF00171">
    <property type="entry name" value="Aldedh"/>
    <property type="match status" value="1"/>
</dbReference>
<evidence type="ECO:0000313" key="5">
    <source>
        <dbReference type="Proteomes" id="UP000062833"/>
    </source>
</evidence>
<dbReference type="KEGG" id="aaq:AOC05_01155"/>
<dbReference type="GO" id="GO:0003842">
    <property type="term" value="F:L-glutamate gamma-semialdehyde dehydrogenase activity"/>
    <property type="evidence" value="ECO:0007669"/>
    <property type="project" value="TreeGrafter"/>
</dbReference>
<dbReference type="InterPro" id="IPR016163">
    <property type="entry name" value="Ald_DH_C"/>
</dbReference>
<dbReference type="SUPFAM" id="SSF53720">
    <property type="entry name" value="ALDH-like"/>
    <property type="match status" value="1"/>
</dbReference>
<dbReference type="InterPro" id="IPR050485">
    <property type="entry name" value="Proline_metab_enzyme"/>
</dbReference>
<gene>
    <name evidence="4" type="ORF">AOC05_01155</name>
</gene>
<evidence type="ECO:0000313" key="4">
    <source>
        <dbReference type="EMBL" id="ALE93878.1"/>
    </source>
</evidence>
<keyword evidence="2" id="KW-0520">NAD</keyword>
<reference evidence="5" key="1">
    <citation type="submission" date="2015-09" db="EMBL/GenBank/DDBJ databases">
        <title>Complete genome of Arthrobacter alpinus strain R3.8.</title>
        <authorList>
            <person name="See-Too W.S."/>
            <person name="Chan K.G."/>
        </authorList>
    </citation>
    <scope>NUCLEOTIDE SEQUENCE [LARGE SCALE GENOMIC DNA]</scope>
    <source>
        <strain evidence="5">R3.8</strain>
    </source>
</reference>
<dbReference type="InterPro" id="IPR016161">
    <property type="entry name" value="Ald_DH/histidinol_DH"/>
</dbReference>
<evidence type="ECO:0000256" key="2">
    <source>
        <dbReference type="ARBA" id="ARBA00023027"/>
    </source>
</evidence>
<dbReference type="Gene3D" id="3.40.605.10">
    <property type="entry name" value="Aldehyde Dehydrogenase, Chain A, domain 1"/>
    <property type="match status" value="1"/>
</dbReference>
<dbReference type="GO" id="GO:0009898">
    <property type="term" value="C:cytoplasmic side of plasma membrane"/>
    <property type="evidence" value="ECO:0007669"/>
    <property type="project" value="TreeGrafter"/>
</dbReference>